<name>A0ABR0S2Q0_9EURO</name>
<evidence type="ECO:0000256" key="5">
    <source>
        <dbReference type="SAM" id="MobiDB-lite"/>
    </source>
</evidence>
<keyword evidence="8" id="KW-1185">Reference proteome</keyword>
<proteinExistence type="predicted"/>
<keyword evidence="3" id="KW-0862">Zinc</keyword>
<feature type="region of interest" description="Disordered" evidence="5">
    <location>
        <begin position="300"/>
        <end position="369"/>
    </location>
</feature>
<keyword evidence="2 4" id="KW-0863">Zinc-finger</keyword>
<feature type="region of interest" description="Disordered" evidence="5">
    <location>
        <begin position="662"/>
        <end position="695"/>
    </location>
</feature>
<evidence type="ECO:0000256" key="4">
    <source>
        <dbReference type="PROSITE-ProRule" id="PRU00601"/>
    </source>
</evidence>
<gene>
    <name evidence="7" type="ORF">PMZ80_000902</name>
</gene>
<comment type="caution">
    <text evidence="7">The sequence shown here is derived from an EMBL/GenBank/DDBJ whole genome shotgun (WGS) entry which is preliminary data.</text>
</comment>
<feature type="compositionally biased region" description="Acidic residues" evidence="5">
    <location>
        <begin position="356"/>
        <end position="369"/>
    </location>
</feature>
<dbReference type="Proteomes" id="UP001334248">
    <property type="component" value="Unassembled WGS sequence"/>
</dbReference>
<evidence type="ECO:0000256" key="1">
    <source>
        <dbReference type="ARBA" id="ARBA00022723"/>
    </source>
</evidence>
<evidence type="ECO:0000256" key="2">
    <source>
        <dbReference type="ARBA" id="ARBA00022771"/>
    </source>
</evidence>
<protein>
    <recommendedName>
        <fullName evidence="6">CHY-type domain-containing protein</fullName>
    </recommendedName>
</protein>
<evidence type="ECO:0000313" key="7">
    <source>
        <dbReference type="EMBL" id="KAK5946759.1"/>
    </source>
</evidence>
<dbReference type="EMBL" id="JAVHJV010000001">
    <property type="protein sequence ID" value="KAK5946759.1"/>
    <property type="molecule type" value="Genomic_DNA"/>
</dbReference>
<keyword evidence="1" id="KW-0479">Metal-binding</keyword>
<feature type="domain" description="CHY-type" evidence="6">
    <location>
        <begin position="561"/>
        <end position="636"/>
    </location>
</feature>
<dbReference type="RefSeq" id="XP_064734849.1">
    <property type="nucleotide sequence ID" value="XM_064869352.1"/>
</dbReference>
<reference evidence="7 8" key="1">
    <citation type="journal article" date="2023" name="Res Sq">
        <title>Genomic and morphological characterization of Knufia obscura isolated from the Mars 2020 spacecraft assembly facility.</title>
        <authorList>
            <person name="Chander A.M."/>
            <person name="Teixeira M.M."/>
            <person name="Singh N.K."/>
            <person name="Williams M.P."/>
            <person name="Parker C.W."/>
            <person name="Leo P."/>
            <person name="Stajich J.E."/>
            <person name="Torok T."/>
            <person name="Tighe S."/>
            <person name="Mason C.E."/>
            <person name="Venkateswaran K."/>
        </authorList>
    </citation>
    <scope>NUCLEOTIDE SEQUENCE [LARGE SCALE GENOMIC DNA]</scope>
    <source>
        <strain evidence="7 8">CCFEE 5817</strain>
    </source>
</reference>
<evidence type="ECO:0000313" key="8">
    <source>
        <dbReference type="Proteomes" id="UP001334248"/>
    </source>
</evidence>
<dbReference type="SUPFAM" id="SSF161219">
    <property type="entry name" value="CHY zinc finger-like"/>
    <property type="match status" value="1"/>
</dbReference>
<dbReference type="GeneID" id="89994351"/>
<dbReference type="PROSITE" id="PS51266">
    <property type="entry name" value="ZF_CHY"/>
    <property type="match status" value="1"/>
</dbReference>
<evidence type="ECO:0000256" key="3">
    <source>
        <dbReference type="ARBA" id="ARBA00022833"/>
    </source>
</evidence>
<accession>A0ABR0S2Q0</accession>
<feature type="compositionally biased region" description="Basic and acidic residues" evidence="5">
    <location>
        <begin position="671"/>
        <end position="687"/>
    </location>
</feature>
<dbReference type="InterPro" id="IPR008913">
    <property type="entry name" value="Znf_CHY"/>
</dbReference>
<evidence type="ECO:0000259" key="6">
    <source>
        <dbReference type="PROSITE" id="PS51266"/>
    </source>
</evidence>
<organism evidence="7 8">
    <name type="scientific">Knufia obscura</name>
    <dbReference type="NCBI Taxonomy" id="1635080"/>
    <lineage>
        <taxon>Eukaryota</taxon>
        <taxon>Fungi</taxon>
        <taxon>Dikarya</taxon>
        <taxon>Ascomycota</taxon>
        <taxon>Pezizomycotina</taxon>
        <taxon>Eurotiomycetes</taxon>
        <taxon>Chaetothyriomycetidae</taxon>
        <taxon>Chaetothyriales</taxon>
        <taxon>Trichomeriaceae</taxon>
        <taxon>Knufia</taxon>
    </lineage>
</organism>
<dbReference type="Pfam" id="PF05495">
    <property type="entry name" value="zf-CHY"/>
    <property type="match status" value="1"/>
</dbReference>
<sequence>MLPVANVPVPKPVSRAELENPREYQISQVIRRYSPFRADLGEATTLKFRLNPTDPDFPFELETGLHCVLTVPTGFPSDGKPRLAVQNPEMVRGFQINVEKGFDDLVSRYPSKSLLGLLNELDKHLEKYLTSQKAATIKLVANKRSEATIASYEPEAPKVAPAPFVPILSRYSNDELQQARARRDAELKQLEARLGRSELFSKAGDGVAFNVPLQVPSSSAIPVSLRSLRETALIVPEVYPLEPCTIVLRGVEGPDAENVEVAFEKRAVEKKDQTLMAHINYLTQNLAKLAIDPRPAQVAASVVDEDEDGSAVVSTTSDQPAVGGAVRDPSRPHLRYMSRPPEWSNQQNEAGSIESDTSDDESEDDSDEDIESIVGGAAIPSTVTSGLEKGVQLSFPGLELIGIELLQVVSLSLSVRCGRCKEQADIRNVIPAAVNTSNIHRTETCQKCSAMLVVSYRSDLMHAASSKAGYLDVENCTITELLPSTFQPTCSECSTAFPSPPGVTAVRGDSPLTICRSCHAKMTFKIPELKFLRVSTAESSAALPLRARKPKEDLGISAGTPLPDNGKCQHYSRSYRWFRFSCCNRVFPCDKCHDSPTINPAQKDNAHPNEHAERIICGFCSREQRYHPEACRHCGRSVIKKSITTGFWEGGKGTRDKNLMRKKEGRKYKVSGKEKKDLNKKKVESKGKGGMWWPG</sequence>
<dbReference type="InterPro" id="IPR037274">
    <property type="entry name" value="Znf_CHY_sf"/>
</dbReference>